<dbReference type="EMBL" id="FNJB01000005">
    <property type="protein sequence ID" value="SDO88032.1"/>
    <property type="molecule type" value="Genomic_DNA"/>
</dbReference>
<evidence type="ECO:0000313" key="3">
    <source>
        <dbReference type="Proteomes" id="UP000199651"/>
    </source>
</evidence>
<dbReference type="STRING" id="504798.SAMN05421871_102261"/>
<protein>
    <submittedName>
        <fullName evidence="2">Uncharacterized protein</fullName>
    </submittedName>
</protein>
<evidence type="ECO:0000313" key="2">
    <source>
        <dbReference type="EMBL" id="SDO88032.1"/>
    </source>
</evidence>
<keyword evidence="3" id="KW-1185">Reference proteome</keyword>
<evidence type="ECO:0000256" key="1">
    <source>
        <dbReference type="SAM" id="MobiDB-lite"/>
    </source>
</evidence>
<gene>
    <name evidence="2" type="ORF">SAMN05192558_105211</name>
</gene>
<organism evidence="2 3">
    <name type="scientific">Actinokineospora alba</name>
    <dbReference type="NCBI Taxonomy" id="504798"/>
    <lineage>
        <taxon>Bacteria</taxon>
        <taxon>Bacillati</taxon>
        <taxon>Actinomycetota</taxon>
        <taxon>Actinomycetes</taxon>
        <taxon>Pseudonocardiales</taxon>
        <taxon>Pseudonocardiaceae</taxon>
        <taxon>Actinokineospora</taxon>
    </lineage>
</organism>
<dbReference type="Proteomes" id="UP000199651">
    <property type="component" value="Unassembled WGS sequence"/>
</dbReference>
<reference evidence="3" key="1">
    <citation type="submission" date="2016-10" db="EMBL/GenBank/DDBJ databases">
        <authorList>
            <person name="Varghese N."/>
            <person name="Submissions S."/>
        </authorList>
    </citation>
    <scope>NUCLEOTIDE SEQUENCE [LARGE SCALE GENOMIC DNA]</scope>
    <source>
        <strain evidence="3">IBRC-M 10655</strain>
    </source>
</reference>
<feature type="compositionally biased region" description="Basic and acidic residues" evidence="1">
    <location>
        <begin position="1"/>
        <end position="20"/>
    </location>
</feature>
<feature type="region of interest" description="Disordered" evidence="1">
    <location>
        <begin position="1"/>
        <end position="55"/>
    </location>
</feature>
<name>A0A1H0N5U2_9PSEU</name>
<feature type="compositionally biased region" description="Basic residues" evidence="1">
    <location>
        <begin position="27"/>
        <end position="39"/>
    </location>
</feature>
<proteinExistence type="predicted"/>
<accession>A0A1H0N5U2</accession>
<dbReference type="AlphaFoldDB" id="A0A1H0N5U2"/>
<sequence>MAKSPQEKKALSYAKDRRDAYGANNKASRKGIRRRKRQPNRADRRRESQVLGTALGPAVEAAAEAAESRLQATQPKGVSTLWKKWPDQALADHVENRLLRRVRRGMSDPAVEQARIERIRRGLR</sequence>